<dbReference type="AlphaFoldDB" id="A0A2I0SVW9"/>
<keyword evidence="4" id="KW-1185">Reference proteome</keyword>
<keyword evidence="1" id="KW-0732">Signal</keyword>
<evidence type="ECO:0000313" key="3">
    <source>
        <dbReference type="EMBL" id="PKT74052.1"/>
    </source>
</evidence>
<feature type="chain" id="PRO_5039642301" description="DUF6299 domain-containing protein" evidence="1">
    <location>
        <begin position="27"/>
        <end position="142"/>
    </location>
</feature>
<dbReference type="Pfam" id="PF19816">
    <property type="entry name" value="DUF6299"/>
    <property type="match status" value="1"/>
</dbReference>
<evidence type="ECO:0000259" key="2">
    <source>
        <dbReference type="Pfam" id="PF19816"/>
    </source>
</evidence>
<gene>
    <name evidence="3" type="ORF">CW362_05215</name>
</gene>
<feature type="domain" description="DUF6299" evidence="2">
    <location>
        <begin position="31"/>
        <end position="141"/>
    </location>
</feature>
<reference evidence="3 4" key="1">
    <citation type="submission" date="2017-12" db="EMBL/GenBank/DDBJ databases">
        <title>Streptomyces populusis sp. nov., a novel endophytic actinobacterium isolated from stems of Populus adenopoda Maxim.</title>
        <authorList>
            <person name="Wang Z."/>
        </authorList>
    </citation>
    <scope>NUCLEOTIDE SEQUENCE [LARGE SCALE GENOMIC DNA]</scope>
    <source>
        <strain evidence="3 4">A249</strain>
    </source>
</reference>
<dbReference type="RefSeq" id="WP_103548153.1">
    <property type="nucleotide sequence ID" value="NZ_KZ626845.1"/>
</dbReference>
<dbReference type="InterPro" id="IPR046266">
    <property type="entry name" value="DUF6299"/>
</dbReference>
<evidence type="ECO:0000256" key="1">
    <source>
        <dbReference type="SAM" id="SignalP"/>
    </source>
</evidence>
<dbReference type="EMBL" id="PJOS01000006">
    <property type="protein sequence ID" value="PKT74052.1"/>
    <property type="molecule type" value="Genomic_DNA"/>
</dbReference>
<accession>A0A2I0SVW9</accession>
<organism evidence="3 4">
    <name type="scientific">Streptomyces populi</name>
    <dbReference type="NCBI Taxonomy" id="2058924"/>
    <lineage>
        <taxon>Bacteria</taxon>
        <taxon>Bacillati</taxon>
        <taxon>Actinomycetota</taxon>
        <taxon>Actinomycetes</taxon>
        <taxon>Kitasatosporales</taxon>
        <taxon>Streptomycetaceae</taxon>
        <taxon>Streptomyces</taxon>
    </lineage>
</organism>
<evidence type="ECO:0000313" key="4">
    <source>
        <dbReference type="Proteomes" id="UP000236178"/>
    </source>
</evidence>
<name>A0A2I0SVW9_9ACTN</name>
<feature type="signal peptide" evidence="1">
    <location>
        <begin position="1"/>
        <end position="26"/>
    </location>
</feature>
<sequence>MSFRQAASAAAAGAALLLLLAPSATALSAPSGEITVDPTVTVAADGTITLSGTYRCTGAAGPVFVSSTVTQGDPSVSHPIGGSSAVCDGAEHRWSNAEKNEPHTLVPGPAQVEATVFDLSATGLPLPTIHSTRRQDITVVQN</sequence>
<dbReference type="OrthoDB" id="3873198at2"/>
<protein>
    <recommendedName>
        <fullName evidence="2">DUF6299 domain-containing protein</fullName>
    </recommendedName>
</protein>
<proteinExistence type="predicted"/>
<comment type="caution">
    <text evidence="3">The sequence shown here is derived from an EMBL/GenBank/DDBJ whole genome shotgun (WGS) entry which is preliminary data.</text>
</comment>
<dbReference type="Proteomes" id="UP000236178">
    <property type="component" value="Unassembled WGS sequence"/>
</dbReference>